<keyword evidence="3" id="KW-1185">Reference proteome</keyword>
<feature type="transmembrane region" description="Helical" evidence="1">
    <location>
        <begin position="12"/>
        <end position="33"/>
    </location>
</feature>
<comment type="caution">
    <text evidence="2">The sequence shown here is derived from an EMBL/GenBank/DDBJ whole genome shotgun (WGS) entry which is preliminary data.</text>
</comment>
<keyword evidence="1" id="KW-0812">Transmembrane</keyword>
<feature type="transmembrane region" description="Helical" evidence="1">
    <location>
        <begin position="53"/>
        <end position="73"/>
    </location>
</feature>
<dbReference type="AlphaFoldDB" id="A0A0M0LLP7"/>
<protein>
    <submittedName>
        <fullName evidence="2">Uncharacterized protein</fullName>
    </submittedName>
</protein>
<keyword evidence="1" id="KW-1133">Transmembrane helix</keyword>
<feature type="transmembrane region" description="Helical" evidence="1">
    <location>
        <begin position="85"/>
        <end position="106"/>
    </location>
</feature>
<dbReference type="EMBL" id="LILB01000001">
    <property type="protein sequence ID" value="KOO51638.1"/>
    <property type="molecule type" value="Genomic_DNA"/>
</dbReference>
<evidence type="ECO:0000313" key="3">
    <source>
        <dbReference type="Proteomes" id="UP000036867"/>
    </source>
</evidence>
<reference evidence="3" key="1">
    <citation type="submission" date="2015-08" db="EMBL/GenBank/DDBJ databases">
        <title>Fjat-10028 dsm 16317.</title>
        <authorList>
            <person name="Liu B."/>
            <person name="Wang J."/>
            <person name="Zhu Y."/>
            <person name="Liu G."/>
            <person name="Chen Q."/>
            <person name="Chen Z."/>
            <person name="Lan J."/>
            <person name="Che J."/>
            <person name="Ge C."/>
            <person name="Shi H."/>
            <person name="Pan Z."/>
            <person name="Liu X."/>
        </authorList>
    </citation>
    <scope>NUCLEOTIDE SEQUENCE [LARGE SCALE GENOMIC DNA]</scope>
    <source>
        <strain evidence="3">DSM 16317</strain>
    </source>
</reference>
<organism evidence="2 3">
    <name type="scientific">Viridibacillus arvi</name>
    <dbReference type="NCBI Taxonomy" id="263475"/>
    <lineage>
        <taxon>Bacteria</taxon>
        <taxon>Bacillati</taxon>
        <taxon>Bacillota</taxon>
        <taxon>Bacilli</taxon>
        <taxon>Bacillales</taxon>
        <taxon>Caryophanaceae</taxon>
        <taxon>Viridibacillus</taxon>
    </lineage>
</organism>
<sequence>MRIGYRSISVIVNLFLGYLSFFIGVLWFMTIMYASHSFGLSVDSTFDDGLLGFFLILSIISTAIYIPACINLNSIIRPKLEMKKWSFITFISIVFILGFCIITLTIQ</sequence>
<evidence type="ECO:0000313" key="2">
    <source>
        <dbReference type="EMBL" id="KOO51638.1"/>
    </source>
</evidence>
<evidence type="ECO:0000256" key="1">
    <source>
        <dbReference type="SAM" id="Phobius"/>
    </source>
</evidence>
<name>A0A0M0LLP7_9BACL</name>
<keyword evidence="1" id="KW-0472">Membrane</keyword>
<gene>
    <name evidence="2" type="ORF">AMD00_04020</name>
</gene>
<proteinExistence type="predicted"/>
<dbReference type="Proteomes" id="UP000036867">
    <property type="component" value="Unassembled WGS sequence"/>
</dbReference>
<accession>A0A0M0LLP7</accession>